<evidence type="ECO:0000256" key="1">
    <source>
        <dbReference type="ARBA" id="ARBA00023015"/>
    </source>
</evidence>
<dbReference type="GO" id="GO:0003677">
    <property type="term" value="F:DNA binding"/>
    <property type="evidence" value="ECO:0007669"/>
    <property type="project" value="UniProtKB-KW"/>
</dbReference>
<reference evidence="5" key="1">
    <citation type="submission" date="2023-03" db="EMBL/GenBank/DDBJ databases">
        <title>Multiphase analysis and comparison of six strains from genera Psychromarinibacter, Lutimaribacter, and Maritimibacter, including a novel species: Psychromarinibacter sediminicola sp. nov.</title>
        <authorList>
            <person name="Wang Y.-H."/>
            <person name="Ye M.-Q."/>
            <person name="Du Z.-J."/>
        </authorList>
    </citation>
    <scope>NUCLEOTIDE SEQUENCE</scope>
    <source>
        <strain evidence="5">C21-152</strain>
    </source>
</reference>
<dbReference type="PROSITE" id="PS50949">
    <property type="entry name" value="HTH_GNTR"/>
    <property type="match status" value="1"/>
</dbReference>
<organism evidence="5 6">
    <name type="scientific">Psychromarinibacter sediminicola</name>
    <dbReference type="NCBI Taxonomy" id="3033385"/>
    <lineage>
        <taxon>Bacteria</taxon>
        <taxon>Pseudomonadati</taxon>
        <taxon>Pseudomonadota</taxon>
        <taxon>Alphaproteobacteria</taxon>
        <taxon>Rhodobacterales</taxon>
        <taxon>Paracoccaceae</taxon>
        <taxon>Psychromarinibacter</taxon>
    </lineage>
</organism>
<dbReference type="Pfam" id="PF00392">
    <property type="entry name" value="GntR"/>
    <property type="match status" value="1"/>
</dbReference>
<evidence type="ECO:0000259" key="4">
    <source>
        <dbReference type="PROSITE" id="PS50949"/>
    </source>
</evidence>
<dbReference type="GO" id="GO:0003700">
    <property type="term" value="F:DNA-binding transcription factor activity"/>
    <property type="evidence" value="ECO:0007669"/>
    <property type="project" value="InterPro"/>
</dbReference>
<dbReference type="PANTHER" id="PTHR43537:SF50">
    <property type="entry name" value="TRANSCRIPTIONAL REGULATORY PROTEIN"/>
    <property type="match status" value="1"/>
</dbReference>
<dbReference type="SMART" id="SM00345">
    <property type="entry name" value="HTH_GNTR"/>
    <property type="match status" value="1"/>
</dbReference>
<dbReference type="EMBL" id="JARGYC010000002">
    <property type="protein sequence ID" value="MDF0599417.1"/>
    <property type="molecule type" value="Genomic_DNA"/>
</dbReference>
<name>A0AAE3NRX3_9RHOB</name>
<dbReference type="InterPro" id="IPR008920">
    <property type="entry name" value="TF_FadR/GntR_C"/>
</dbReference>
<keyword evidence="3" id="KW-0804">Transcription</keyword>
<protein>
    <submittedName>
        <fullName evidence="5">GntR family transcriptional regulator</fullName>
    </submittedName>
</protein>
<dbReference type="SUPFAM" id="SSF46785">
    <property type="entry name" value="Winged helix' DNA-binding domain"/>
    <property type="match status" value="1"/>
</dbReference>
<dbReference type="Pfam" id="PF07729">
    <property type="entry name" value="FCD"/>
    <property type="match status" value="1"/>
</dbReference>
<dbReference type="PANTHER" id="PTHR43537">
    <property type="entry name" value="TRANSCRIPTIONAL REGULATOR, GNTR FAMILY"/>
    <property type="match status" value="1"/>
</dbReference>
<keyword evidence="6" id="KW-1185">Reference proteome</keyword>
<keyword evidence="2" id="KW-0238">DNA-binding</keyword>
<gene>
    <name evidence="5" type="ORF">P1J78_01610</name>
</gene>
<sequence length="217" mass="24192">MGKIPSPRSLTDLVTERLRGDIVDGVFTFGESVSEDRLAAAYGVSRTPVRDALSALQFEGLVEVRPKRGSFVFDPTADDIAELCAYREMLEREAIRMSVVASRGALCDRLDAIVRNMEAELERKDFQSYAHSDTAFHRAFFEYCGNRLVTTAFDLAEARIATVRTALTSPYVERRDASFEEHYQIARELRQGEIDAALALLADHIDRTRIVAVAGIG</sequence>
<dbReference type="Gene3D" id="1.10.10.10">
    <property type="entry name" value="Winged helix-like DNA-binding domain superfamily/Winged helix DNA-binding domain"/>
    <property type="match status" value="1"/>
</dbReference>
<dbReference type="SMART" id="SM00895">
    <property type="entry name" value="FCD"/>
    <property type="match status" value="1"/>
</dbReference>
<dbReference type="InterPro" id="IPR000524">
    <property type="entry name" value="Tscrpt_reg_HTH_GntR"/>
</dbReference>
<evidence type="ECO:0000313" key="5">
    <source>
        <dbReference type="EMBL" id="MDF0599417.1"/>
    </source>
</evidence>
<dbReference type="Proteomes" id="UP001220964">
    <property type="component" value="Unassembled WGS sequence"/>
</dbReference>
<evidence type="ECO:0000256" key="3">
    <source>
        <dbReference type="ARBA" id="ARBA00023163"/>
    </source>
</evidence>
<dbReference type="CDD" id="cd07377">
    <property type="entry name" value="WHTH_GntR"/>
    <property type="match status" value="1"/>
</dbReference>
<comment type="caution">
    <text evidence="5">The sequence shown here is derived from an EMBL/GenBank/DDBJ whole genome shotgun (WGS) entry which is preliminary data.</text>
</comment>
<accession>A0AAE3NRX3</accession>
<keyword evidence="1" id="KW-0805">Transcription regulation</keyword>
<dbReference type="Gene3D" id="1.20.120.530">
    <property type="entry name" value="GntR ligand-binding domain-like"/>
    <property type="match status" value="1"/>
</dbReference>
<evidence type="ECO:0000256" key="2">
    <source>
        <dbReference type="ARBA" id="ARBA00023125"/>
    </source>
</evidence>
<evidence type="ECO:0000313" key="6">
    <source>
        <dbReference type="Proteomes" id="UP001220964"/>
    </source>
</evidence>
<dbReference type="AlphaFoldDB" id="A0AAE3NRX3"/>
<dbReference type="PRINTS" id="PR00035">
    <property type="entry name" value="HTHGNTR"/>
</dbReference>
<dbReference type="InterPro" id="IPR036390">
    <property type="entry name" value="WH_DNA-bd_sf"/>
</dbReference>
<dbReference type="InterPro" id="IPR036388">
    <property type="entry name" value="WH-like_DNA-bd_sf"/>
</dbReference>
<dbReference type="RefSeq" id="WP_275565557.1">
    <property type="nucleotide sequence ID" value="NZ_JARGYC010000002.1"/>
</dbReference>
<dbReference type="SUPFAM" id="SSF48008">
    <property type="entry name" value="GntR ligand-binding domain-like"/>
    <property type="match status" value="1"/>
</dbReference>
<feature type="domain" description="HTH gntR-type" evidence="4">
    <location>
        <begin position="8"/>
        <end position="75"/>
    </location>
</feature>
<proteinExistence type="predicted"/>
<dbReference type="InterPro" id="IPR011711">
    <property type="entry name" value="GntR_C"/>
</dbReference>